<name>A0A8S5RJF7_9VIRU</name>
<organism evidence="1">
    <name type="scientific">virus sp. ctML55</name>
    <dbReference type="NCBI Taxonomy" id="2827627"/>
    <lineage>
        <taxon>Viruses</taxon>
    </lineage>
</organism>
<evidence type="ECO:0000313" key="1">
    <source>
        <dbReference type="EMBL" id="DAE31108.1"/>
    </source>
</evidence>
<reference evidence="1" key="1">
    <citation type="journal article" date="2021" name="Proc. Natl. Acad. Sci. U.S.A.">
        <title>A Catalog of Tens of Thousands of Viruses from Human Metagenomes Reveals Hidden Associations with Chronic Diseases.</title>
        <authorList>
            <person name="Tisza M.J."/>
            <person name="Buck C.B."/>
        </authorList>
    </citation>
    <scope>NUCLEOTIDE SEQUENCE</scope>
    <source>
        <strain evidence="1">CtML55</strain>
    </source>
</reference>
<dbReference type="EMBL" id="BK059105">
    <property type="protein sequence ID" value="DAE31108.1"/>
    <property type="molecule type" value="Genomic_DNA"/>
</dbReference>
<sequence length="100" mass="11466">MIVSSPFDKDLLGHEIRGVNTSYYGLSALQAVINHDGIRQDIAKYMYRDCIVDGGRKGVIIGFEDNNQFFDYYYIVYVPELNTTVYQLANDARFINSIEI</sequence>
<protein>
    <submittedName>
        <fullName evidence="1">Uncharacterized protein</fullName>
    </submittedName>
</protein>
<proteinExistence type="predicted"/>
<accession>A0A8S5RJF7</accession>